<dbReference type="PANTHER" id="PTHR44156">
    <property type="entry name" value="SUPERNUMERARY LIMBS, ISOFORM B-RELATED"/>
    <property type="match status" value="1"/>
</dbReference>
<dbReference type="Pfam" id="PF00400">
    <property type="entry name" value="WD40"/>
    <property type="match status" value="1"/>
</dbReference>
<dbReference type="InterPro" id="IPR036322">
    <property type="entry name" value="WD40_repeat_dom_sf"/>
</dbReference>
<dbReference type="InterPro" id="IPR015943">
    <property type="entry name" value="WD40/YVTN_repeat-like_dom_sf"/>
</dbReference>
<dbReference type="InterPro" id="IPR053299">
    <property type="entry name" value="ASTRA_WD_repeat"/>
</dbReference>
<dbReference type="EMBL" id="JABEZW010000012">
    <property type="protein sequence ID" value="MBA0781398.1"/>
    <property type="molecule type" value="Genomic_DNA"/>
</dbReference>
<evidence type="ECO:0000313" key="2">
    <source>
        <dbReference type="Proteomes" id="UP000593568"/>
    </source>
</evidence>
<accession>A0A7J9F895</accession>
<dbReference type="Proteomes" id="UP000593568">
    <property type="component" value="Unassembled WGS sequence"/>
</dbReference>
<evidence type="ECO:0000313" key="1">
    <source>
        <dbReference type="EMBL" id="MBA0781398.1"/>
    </source>
</evidence>
<dbReference type="SUPFAM" id="SSF81383">
    <property type="entry name" value="F-box domain"/>
    <property type="match status" value="1"/>
</dbReference>
<reference evidence="1 2" key="1">
    <citation type="journal article" date="2019" name="Genome Biol. Evol.">
        <title>Insights into the evolution of the New World diploid cottons (Gossypium, subgenus Houzingenia) based on genome sequencing.</title>
        <authorList>
            <person name="Grover C.E."/>
            <person name="Arick M.A. 2nd"/>
            <person name="Thrash A."/>
            <person name="Conover J.L."/>
            <person name="Sanders W.S."/>
            <person name="Peterson D.G."/>
            <person name="Frelichowski J.E."/>
            <person name="Scheffler J.A."/>
            <person name="Scheffler B.E."/>
            <person name="Wendel J.F."/>
        </authorList>
    </citation>
    <scope>NUCLEOTIDE SEQUENCE [LARGE SCALE GENOMIC DNA]</scope>
    <source>
        <strain evidence="1">8</strain>
        <tissue evidence="1">Leaf</tissue>
    </source>
</reference>
<protein>
    <submittedName>
        <fullName evidence="1">Uncharacterized protein</fullName>
    </submittedName>
</protein>
<proteinExistence type="predicted"/>
<comment type="caution">
    <text evidence="1">The sequence shown here is derived from an EMBL/GenBank/DDBJ whole genome shotgun (WGS) entry which is preliminary data.</text>
</comment>
<dbReference type="AlphaFoldDB" id="A0A7J9F895"/>
<dbReference type="SMART" id="SM00320">
    <property type="entry name" value="WD40"/>
    <property type="match status" value="5"/>
</dbReference>
<dbReference type="SUPFAM" id="SSF50978">
    <property type="entry name" value="WD40 repeat-like"/>
    <property type="match status" value="1"/>
</dbReference>
<dbReference type="InterPro" id="IPR036047">
    <property type="entry name" value="F-box-like_dom_sf"/>
</dbReference>
<gene>
    <name evidence="1" type="ORF">Gotri_002326</name>
</gene>
<name>A0A7J9F895_9ROSI</name>
<keyword evidence="2" id="KW-1185">Reference proteome</keyword>
<organism evidence="1 2">
    <name type="scientific">Gossypium trilobum</name>
    <dbReference type="NCBI Taxonomy" id="34281"/>
    <lineage>
        <taxon>Eukaryota</taxon>
        <taxon>Viridiplantae</taxon>
        <taxon>Streptophyta</taxon>
        <taxon>Embryophyta</taxon>
        <taxon>Tracheophyta</taxon>
        <taxon>Spermatophyta</taxon>
        <taxon>Magnoliopsida</taxon>
        <taxon>eudicotyledons</taxon>
        <taxon>Gunneridae</taxon>
        <taxon>Pentapetalae</taxon>
        <taxon>rosids</taxon>
        <taxon>malvids</taxon>
        <taxon>Malvales</taxon>
        <taxon>Malvaceae</taxon>
        <taxon>Malvoideae</taxon>
        <taxon>Gossypium</taxon>
    </lineage>
</organism>
<dbReference type="Gene3D" id="2.130.10.10">
    <property type="entry name" value="YVTN repeat-like/Quinoprotein amine dehydrogenase"/>
    <property type="match status" value="2"/>
</dbReference>
<sequence>MADEQPATMATRISDLDHDSFAHCASFLSLRDLSNLAMSSKSLKSFAYSDSIWLDRFRELWPENFPLSGVRKAYLNRRTALHQFKYYDPFVASLFAEGYYTVDNILLDKNDIIFSQGPAIKMAKIDSIMSGGSLVTMPGHNSRVTCLRLFPLSETSLAQSEAQTEENVLLTSNCDGSIRLWWKEGRNSCRLFVITLCFFVAQGACRRVFGGRHAAVHTMSDKLLGNGDVKVLASGEHDGSICLWSLSSSGRRYRQALKAKFCGDQKPVKWMSVAGYNRWLIFPTISRNKPSNLVTMSGDSKVRVWDTTKLSANRCVGLTSVRLKPVDMKCHENLLYVAAGSSVVVLDLRIMQKVSTAAICKPNIYSLTIMPSKSLVCTGGLNKAMLWDIRKGQERWKPEPVTELYGRHQTPVTHLHMDPYKIITGGFKSNIVEAWETDTGKKTISFFCSHPEYRFNRGCSAMAVNACRIVAACHVGVRGFIHFTDFSSATRPL</sequence>
<dbReference type="InterPro" id="IPR001680">
    <property type="entry name" value="WD40_rpt"/>
</dbReference>